<accession>A0A831X8J8</accession>
<dbReference type="EMBL" id="DSIY01000304">
    <property type="protein sequence ID" value="HEG92352.1"/>
    <property type="molecule type" value="Genomic_DNA"/>
</dbReference>
<sequence>MRSLYETCEPRAEVLQGELREELFAARLKDVLDGSADPVYQDPAVFFDNTYPTEGLRTLLREALGRLTGRDPTANAVIRLETPFGGGKTHNLIALYHAARGSQAAATLVAPDLIPPPGAVRIAGIVGSELDPTGGLLHSEVTTYTLWGELAYQLGGVAGYRLVEESDRQTKAAPGTGLLDQLVRDQPTLVLIDEIARYLRAADAVPTSTGRGTLAEQTVAFLMSLLEFAASRERVVVVLTLADPADAFGRESEELRTRLAETRRVTARSERVLTPAAEEETAPIVAHRLFRSIDREAANETAEAYLAFYRLLADQGTPLPHDYTTAAYADRIATTYPFHPELLRVLSLRVATIPNFQRTRGALRLLALVVRRLWELRPPTLALIHPHHVDLSVPAIVEDLTSRLDRPAFKQVIEADIASRVPGQPAHAQEVDAQLAGPGRPPYAQRLAATVFLHSLVQGPAAGIEEPELLAAVLEPGDDPELLRRVLHHLLERCWYLADDGRRYRFGTEVQLPKLIADEMAVVAVTLAKAKLEERIRQIWSRGALEPVFFPSEPAAVPDDAGVPKLVIVHFDAAAVTAAQTEPPELVRTLFEQAGVAGGFRRYRNNLVFLVADQEQKEALVTLAKRYLAIERLAGDPARLRDFSPEQQRRLREMRDQAELELRVGITRAYRFLYYPSGDVQPGATPLARELLPAQDQGAVKGNQTEVVVRLLRQLEKLRLGDDSPPPAAYVRARAWDGQQGRVSTEDVRRAFAQRVTLPMLAEPTLLKRTVREGIRGGEWVYYVASEGKAYDAQSPEPLVELSEDTFLYTLEEAVRAGLIPLRPGTPPEPPGGERCPVCGNPVAACTCGQVADGEPRTAVDLRASGPPAQAFQAVADQCRDHRVARLAALRIRLEGGGQTAVQELRALGVALSQLEHGPVRLSLEATAEFGEGEALKLRFTGEESRSRPVRQLLESLGSQARALFTKAEVELDLRPLGLTVDAGLGRLGDVFAGLPFGRLELEAQPAEEGWEAAS</sequence>
<comment type="caution">
    <text evidence="1">The sequence shown here is derived from an EMBL/GenBank/DDBJ whole genome shotgun (WGS) entry which is preliminary data.</text>
</comment>
<protein>
    <submittedName>
        <fullName evidence="1">ATP-binding protein</fullName>
    </submittedName>
</protein>
<keyword evidence="1" id="KW-0067">ATP-binding</keyword>
<proteinExistence type="predicted"/>
<dbReference type="AlphaFoldDB" id="A0A831X8J8"/>
<name>A0A831X8J8_9BACT</name>
<evidence type="ECO:0000313" key="1">
    <source>
        <dbReference type="EMBL" id="HEG92352.1"/>
    </source>
</evidence>
<keyword evidence="1" id="KW-0547">Nucleotide-binding</keyword>
<dbReference type="Pfam" id="PF04465">
    <property type="entry name" value="DUF499"/>
    <property type="match status" value="1"/>
</dbReference>
<reference evidence="1" key="1">
    <citation type="journal article" date="2020" name="mSystems">
        <title>Genome- and Community-Level Interaction Insights into Carbon Utilization and Element Cycling Functions of Hydrothermarchaeota in Hydrothermal Sediment.</title>
        <authorList>
            <person name="Zhou Z."/>
            <person name="Liu Y."/>
            <person name="Xu W."/>
            <person name="Pan J."/>
            <person name="Luo Z.H."/>
            <person name="Li M."/>
        </authorList>
    </citation>
    <scope>NUCLEOTIDE SEQUENCE [LARGE SCALE GENOMIC DNA]</scope>
    <source>
        <strain evidence="1">SpSt-210</strain>
    </source>
</reference>
<gene>
    <name evidence="1" type="ORF">ENP34_13100</name>
</gene>
<dbReference type="InterPro" id="IPR007555">
    <property type="entry name" value="DUF499"/>
</dbReference>
<dbReference type="GO" id="GO:0005524">
    <property type="term" value="F:ATP binding"/>
    <property type="evidence" value="ECO:0007669"/>
    <property type="project" value="UniProtKB-KW"/>
</dbReference>
<organism evidence="1">
    <name type="scientific">Thermorudis peleae</name>
    <dbReference type="NCBI Taxonomy" id="1382356"/>
    <lineage>
        <taxon>Bacteria</taxon>
        <taxon>Pseudomonadati</taxon>
        <taxon>Thermomicrobiota</taxon>
        <taxon>Thermomicrobia</taxon>
        <taxon>Thermomicrobia incertae sedis</taxon>
        <taxon>Thermorudis</taxon>
    </lineage>
</organism>